<dbReference type="Proteomes" id="UP000664417">
    <property type="component" value="Unassembled WGS sequence"/>
</dbReference>
<dbReference type="EMBL" id="JAFREP010000016">
    <property type="protein sequence ID" value="MBO1320210.1"/>
    <property type="molecule type" value="Genomic_DNA"/>
</dbReference>
<organism evidence="1 2">
    <name type="scientific">Acanthopleuribacter pedis</name>
    <dbReference type="NCBI Taxonomy" id="442870"/>
    <lineage>
        <taxon>Bacteria</taxon>
        <taxon>Pseudomonadati</taxon>
        <taxon>Acidobacteriota</taxon>
        <taxon>Holophagae</taxon>
        <taxon>Acanthopleuribacterales</taxon>
        <taxon>Acanthopleuribacteraceae</taxon>
        <taxon>Acanthopleuribacter</taxon>
    </lineage>
</organism>
<dbReference type="RefSeq" id="WP_207860164.1">
    <property type="nucleotide sequence ID" value="NZ_JAFREP010000016.1"/>
</dbReference>
<protein>
    <submittedName>
        <fullName evidence="1">Uncharacterized protein</fullName>
    </submittedName>
</protein>
<comment type="caution">
    <text evidence="1">The sequence shown here is derived from an EMBL/GenBank/DDBJ whole genome shotgun (WGS) entry which is preliminary data.</text>
</comment>
<evidence type="ECO:0000313" key="2">
    <source>
        <dbReference type="Proteomes" id="UP000664417"/>
    </source>
</evidence>
<accession>A0A8J7QHC7</accession>
<sequence length="123" mass="14227">MKDRDAAFTTAHPDLEEVSQQELNQIEHDAHLEMTEELAVAIVLDMRRAIQEEEGWSLVLAGARLLREDLERRASFLRQLQRNHAEILNELAGDRVRLSFHDAPFKQAIATELELLCSLFKRH</sequence>
<reference evidence="1" key="1">
    <citation type="submission" date="2021-03" db="EMBL/GenBank/DDBJ databases">
        <authorList>
            <person name="Wang G."/>
        </authorList>
    </citation>
    <scope>NUCLEOTIDE SEQUENCE</scope>
    <source>
        <strain evidence="1">KCTC 12899</strain>
    </source>
</reference>
<keyword evidence="2" id="KW-1185">Reference proteome</keyword>
<dbReference type="AlphaFoldDB" id="A0A8J7QHC7"/>
<name>A0A8J7QHC7_9BACT</name>
<gene>
    <name evidence="1" type="ORF">J3U88_17175</name>
</gene>
<evidence type="ECO:0000313" key="1">
    <source>
        <dbReference type="EMBL" id="MBO1320210.1"/>
    </source>
</evidence>
<proteinExistence type="predicted"/>